<dbReference type="InterPro" id="IPR010998">
    <property type="entry name" value="Integrase_recombinase_N"/>
</dbReference>
<evidence type="ECO:0000256" key="2">
    <source>
        <dbReference type="ARBA" id="ARBA00022908"/>
    </source>
</evidence>
<dbReference type="Pfam" id="PF20172">
    <property type="entry name" value="DUF6538"/>
    <property type="match status" value="1"/>
</dbReference>
<keyword evidence="9" id="KW-1185">Reference proteome</keyword>
<keyword evidence="4" id="KW-0233">DNA recombination</keyword>
<dbReference type="InterPro" id="IPR046668">
    <property type="entry name" value="DUF6538"/>
</dbReference>
<evidence type="ECO:0000256" key="1">
    <source>
        <dbReference type="ARBA" id="ARBA00008857"/>
    </source>
</evidence>
<gene>
    <name evidence="8" type="ORF">SAMN06295912_10395</name>
</gene>
<feature type="domain" description="Core-binding (CB)" evidence="7">
    <location>
        <begin position="194"/>
        <end position="273"/>
    </location>
</feature>
<dbReference type="PROSITE" id="PS51900">
    <property type="entry name" value="CB"/>
    <property type="match status" value="1"/>
</dbReference>
<dbReference type="Gene3D" id="1.10.150.130">
    <property type="match status" value="1"/>
</dbReference>
<proteinExistence type="inferred from homology"/>
<dbReference type="InterPro" id="IPR050090">
    <property type="entry name" value="Tyrosine_recombinase_XerCD"/>
</dbReference>
<protein>
    <recommendedName>
        <fullName evidence="7">Core-binding (CB) domain-containing protein</fullName>
    </recommendedName>
</protein>
<accession>A0A239CWS3</accession>
<keyword evidence="3 5" id="KW-0238">DNA-binding</keyword>
<feature type="region of interest" description="Disordered" evidence="6">
    <location>
        <begin position="513"/>
        <end position="533"/>
    </location>
</feature>
<dbReference type="RefSeq" id="WP_089218397.1">
    <property type="nucleotide sequence ID" value="NZ_FZOS01000003.1"/>
</dbReference>
<evidence type="ECO:0000256" key="5">
    <source>
        <dbReference type="PROSITE-ProRule" id="PRU01248"/>
    </source>
</evidence>
<reference evidence="9" key="1">
    <citation type="submission" date="2017-06" db="EMBL/GenBank/DDBJ databases">
        <authorList>
            <person name="Varghese N."/>
            <person name="Submissions S."/>
        </authorList>
    </citation>
    <scope>NUCLEOTIDE SEQUENCE [LARGE SCALE GENOMIC DNA]</scope>
    <source>
        <strain evidence="9">LNB2</strain>
    </source>
</reference>
<evidence type="ECO:0000313" key="9">
    <source>
        <dbReference type="Proteomes" id="UP000198281"/>
    </source>
</evidence>
<sequence>MCTYLDQVGSTYYFRRVVPLELRPFLLTASGKPRAEFKLSLGTKNRDEAKRLIPRHTIETDRLFAQARDELVAAVQSAAEPPATAAVRSADPKEEALQLAQWENGLLIEEARQEEEDRYTRRKPSRDALRHRLRLPYQELTDAEKDMREILRQEREELEIERFRSVAERWQRAERPASAPSVPQQEPPPFKGTAFDPDIIDKWAAERKIEAKGIDAHRAVARWFHERVGDMSIEQITKKDVIAFKDKLIADGTSAANTNTKLQRLRALLNFAVANDVIQTNPAHGISVAINDKQKAQRTPFPLDALRSIFDGPIYAEDTRPFRGRGEAAYWLPLMALYTGARMEELGQLRPEDVFEKSYLDDESNAHSAWFIRITEDEDAGLKLKNAASQRAVPVHPDLEANGFVRFAQQAKAKGQARLFPDLKPNKYGKVTAKWGEWFSGHMRDEIGITDKRLVFHSFRYTFKHYAAHVEMVEGIQREIMGHTSGDVADKYRGGYSEHQLVEGMRKYRVPGFTPPAPPPAFRSENGNAAQNS</sequence>
<dbReference type="CDD" id="cd01184">
    <property type="entry name" value="INT_C_like_1"/>
    <property type="match status" value="1"/>
</dbReference>
<dbReference type="SUPFAM" id="SSF56349">
    <property type="entry name" value="DNA breaking-rejoining enzymes"/>
    <property type="match status" value="1"/>
</dbReference>
<dbReference type="InterPro" id="IPR011010">
    <property type="entry name" value="DNA_brk_join_enz"/>
</dbReference>
<evidence type="ECO:0000256" key="6">
    <source>
        <dbReference type="SAM" id="MobiDB-lite"/>
    </source>
</evidence>
<dbReference type="GO" id="GO:0015074">
    <property type="term" value="P:DNA integration"/>
    <property type="evidence" value="ECO:0007669"/>
    <property type="project" value="UniProtKB-KW"/>
</dbReference>
<dbReference type="InterPro" id="IPR044068">
    <property type="entry name" value="CB"/>
</dbReference>
<dbReference type="OrthoDB" id="9784724at2"/>
<evidence type="ECO:0000313" key="8">
    <source>
        <dbReference type="EMBL" id="SNS24685.1"/>
    </source>
</evidence>
<evidence type="ECO:0000256" key="4">
    <source>
        <dbReference type="ARBA" id="ARBA00023172"/>
    </source>
</evidence>
<dbReference type="Gene3D" id="1.10.443.10">
    <property type="entry name" value="Intergrase catalytic core"/>
    <property type="match status" value="1"/>
</dbReference>
<keyword evidence="2" id="KW-0229">DNA integration</keyword>
<dbReference type="PANTHER" id="PTHR30349:SF41">
    <property type="entry name" value="INTEGRASE_RECOMBINASE PROTEIN MJ0367-RELATED"/>
    <property type="match status" value="1"/>
</dbReference>
<dbReference type="PANTHER" id="PTHR30349">
    <property type="entry name" value="PHAGE INTEGRASE-RELATED"/>
    <property type="match status" value="1"/>
</dbReference>
<comment type="similarity">
    <text evidence="1">Belongs to the 'phage' integrase family.</text>
</comment>
<dbReference type="EMBL" id="FZOS01000003">
    <property type="protein sequence ID" value="SNS24685.1"/>
    <property type="molecule type" value="Genomic_DNA"/>
</dbReference>
<dbReference type="Proteomes" id="UP000198281">
    <property type="component" value="Unassembled WGS sequence"/>
</dbReference>
<dbReference type="GO" id="GO:0006310">
    <property type="term" value="P:DNA recombination"/>
    <property type="evidence" value="ECO:0007669"/>
    <property type="project" value="UniProtKB-KW"/>
</dbReference>
<evidence type="ECO:0000259" key="7">
    <source>
        <dbReference type="PROSITE" id="PS51900"/>
    </source>
</evidence>
<evidence type="ECO:0000256" key="3">
    <source>
        <dbReference type="ARBA" id="ARBA00023125"/>
    </source>
</evidence>
<name>A0A239CWS3_9SPHN</name>
<organism evidence="8 9">
    <name type="scientific">Edaphosphingomonas laterariae</name>
    <dbReference type="NCBI Taxonomy" id="861865"/>
    <lineage>
        <taxon>Bacteria</taxon>
        <taxon>Pseudomonadati</taxon>
        <taxon>Pseudomonadota</taxon>
        <taxon>Alphaproteobacteria</taxon>
        <taxon>Sphingomonadales</taxon>
        <taxon>Rhizorhabdaceae</taxon>
        <taxon>Edaphosphingomonas</taxon>
    </lineage>
</organism>
<dbReference type="AlphaFoldDB" id="A0A239CWS3"/>
<dbReference type="InterPro" id="IPR013762">
    <property type="entry name" value="Integrase-like_cat_sf"/>
</dbReference>
<dbReference type="GO" id="GO:0003677">
    <property type="term" value="F:DNA binding"/>
    <property type="evidence" value="ECO:0007669"/>
    <property type="project" value="UniProtKB-UniRule"/>
</dbReference>